<evidence type="ECO:0000259" key="7">
    <source>
        <dbReference type="PROSITE" id="PS50928"/>
    </source>
</evidence>
<evidence type="ECO:0000256" key="1">
    <source>
        <dbReference type="ARBA" id="ARBA00004141"/>
    </source>
</evidence>
<accession>A0ABT9XI69</accession>
<keyword evidence="4 6" id="KW-1133">Transmembrane helix</keyword>
<feature type="transmembrane region" description="Helical" evidence="6">
    <location>
        <begin position="368"/>
        <end position="401"/>
    </location>
</feature>
<evidence type="ECO:0000313" key="8">
    <source>
        <dbReference type="EMBL" id="MDQ0189990.1"/>
    </source>
</evidence>
<evidence type="ECO:0000256" key="6">
    <source>
        <dbReference type="RuleBase" id="RU363032"/>
    </source>
</evidence>
<reference evidence="8 9" key="1">
    <citation type="submission" date="2023-07" db="EMBL/GenBank/DDBJ databases">
        <title>Genomic Encyclopedia of Type Strains, Phase IV (KMG-IV): sequencing the most valuable type-strain genomes for metagenomic binning, comparative biology and taxonomic classification.</title>
        <authorList>
            <person name="Goeker M."/>
        </authorList>
    </citation>
    <scope>NUCLEOTIDE SEQUENCE [LARGE SCALE GENOMIC DNA]</scope>
    <source>
        <strain evidence="8 9">DSM 4006</strain>
    </source>
</reference>
<dbReference type="InterPro" id="IPR000515">
    <property type="entry name" value="MetI-like"/>
</dbReference>
<keyword evidence="2 6" id="KW-0813">Transport</keyword>
<dbReference type="Gene3D" id="1.10.3720.10">
    <property type="entry name" value="MetI-like"/>
    <property type="match status" value="2"/>
</dbReference>
<dbReference type="PROSITE" id="PS50928">
    <property type="entry name" value="ABC_TM1"/>
    <property type="match status" value="2"/>
</dbReference>
<keyword evidence="3 6" id="KW-0812">Transmembrane</keyword>
<feature type="transmembrane region" description="Helical" evidence="6">
    <location>
        <begin position="487"/>
        <end position="508"/>
    </location>
</feature>
<feature type="transmembrane region" description="Helical" evidence="6">
    <location>
        <begin position="129"/>
        <end position="152"/>
    </location>
</feature>
<proteinExistence type="inferred from homology"/>
<comment type="caution">
    <text evidence="8">The sequence shown here is derived from an EMBL/GenBank/DDBJ whole genome shotgun (WGS) entry which is preliminary data.</text>
</comment>
<comment type="subcellular location">
    <subcellularLocation>
        <location evidence="6">Cell membrane</location>
        <topology evidence="6">Multi-pass membrane protein</topology>
    </subcellularLocation>
    <subcellularLocation>
        <location evidence="1">Membrane</location>
        <topology evidence="1">Multi-pass membrane protein</topology>
    </subcellularLocation>
</comment>
<feature type="transmembrane region" description="Helical" evidence="6">
    <location>
        <begin position="184"/>
        <end position="204"/>
    </location>
</feature>
<feature type="transmembrane region" description="Helical" evidence="6">
    <location>
        <begin position="14"/>
        <end position="33"/>
    </location>
</feature>
<feature type="transmembrane region" description="Helical" evidence="6">
    <location>
        <begin position="65"/>
        <end position="84"/>
    </location>
</feature>
<feature type="transmembrane region" description="Helical" evidence="6">
    <location>
        <begin position="237"/>
        <end position="257"/>
    </location>
</feature>
<dbReference type="InterPro" id="IPR035906">
    <property type="entry name" value="MetI-like_sf"/>
</dbReference>
<evidence type="ECO:0000256" key="2">
    <source>
        <dbReference type="ARBA" id="ARBA00022448"/>
    </source>
</evidence>
<evidence type="ECO:0000256" key="4">
    <source>
        <dbReference type="ARBA" id="ARBA00022989"/>
    </source>
</evidence>
<name>A0ABT9XI69_9BACL</name>
<feature type="domain" description="ABC transmembrane type-1" evidence="7">
    <location>
        <begin position="373"/>
        <end position="563"/>
    </location>
</feature>
<dbReference type="PANTHER" id="PTHR42744:SF1">
    <property type="entry name" value="BINDING-PROTEIN-DEPENDENT TRANSPORT SYSTEMS INNER MEMBRANE COMPONENT"/>
    <property type="match status" value="1"/>
</dbReference>
<keyword evidence="9" id="KW-1185">Reference proteome</keyword>
<evidence type="ECO:0000256" key="5">
    <source>
        <dbReference type="ARBA" id="ARBA00023136"/>
    </source>
</evidence>
<feature type="transmembrane region" description="Helical" evidence="6">
    <location>
        <begin position="542"/>
        <end position="564"/>
    </location>
</feature>
<dbReference type="CDD" id="cd06261">
    <property type="entry name" value="TM_PBP2"/>
    <property type="match status" value="2"/>
</dbReference>
<feature type="transmembrane region" description="Helical" evidence="6">
    <location>
        <begin position="96"/>
        <end position="123"/>
    </location>
</feature>
<feature type="transmembrane region" description="Helical" evidence="6">
    <location>
        <begin position="448"/>
        <end position="466"/>
    </location>
</feature>
<comment type="similarity">
    <text evidence="6">Belongs to the binding-protein-dependent transport system permease family.</text>
</comment>
<dbReference type="PANTHER" id="PTHR42744">
    <property type="entry name" value="BINDING-PROTEIN-DEPENDENT TRANSPORT SYSTEMS INNER MEMBRANE COMPONENT"/>
    <property type="match status" value="1"/>
</dbReference>
<gene>
    <name evidence="8" type="ORF">J2S03_001853</name>
</gene>
<feature type="domain" description="ABC transmembrane type-1" evidence="7">
    <location>
        <begin position="62"/>
        <end position="256"/>
    </location>
</feature>
<organism evidence="8 9">
    <name type="scientific">Alicyclobacillus cycloheptanicus</name>
    <dbReference type="NCBI Taxonomy" id="1457"/>
    <lineage>
        <taxon>Bacteria</taxon>
        <taxon>Bacillati</taxon>
        <taxon>Bacillota</taxon>
        <taxon>Bacilli</taxon>
        <taxon>Bacillales</taxon>
        <taxon>Alicyclobacillaceae</taxon>
        <taxon>Alicyclobacillus</taxon>
    </lineage>
</organism>
<feature type="transmembrane region" description="Helical" evidence="6">
    <location>
        <begin position="334"/>
        <end position="356"/>
    </location>
</feature>
<keyword evidence="5 6" id="KW-0472">Membrane</keyword>
<dbReference type="SUPFAM" id="SSF161098">
    <property type="entry name" value="MetI-like"/>
    <property type="match status" value="2"/>
</dbReference>
<evidence type="ECO:0000256" key="3">
    <source>
        <dbReference type="ARBA" id="ARBA00022692"/>
    </source>
</evidence>
<dbReference type="EMBL" id="JAUSTP010000013">
    <property type="protein sequence ID" value="MDQ0189990.1"/>
    <property type="molecule type" value="Genomic_DNA"/>
</dbReference>
<dbReference type="Proteomes" id="UP001232973">
    <property type="component" value="Unassembled WGS sequence"/>
</dbReference>
<evidence type="ECO:0000313" key="9">
    <source>
        <dbReference type="Proteomes" id="UP001232973"/>
    </source>
</evidence>
<protein>
    <submittedName>
        <fullName evidence="8">NitT/TauT family transport system permease protein</fullName>
    </submittedName>
</protein>
<feature type="transmembrane region" description="Helical" evidence="6">
    <location>
        <begin position="422"/>
        <end position="442"/>
    </location>
</feature>
<dbReference type="Pfam" id="PF00528">
    <property type="entry name" value="BPD_transp_1"/>
    <property type="match status" value="2"/>
</dbReference>
<sequence length="578" mass="65038">MKRMWGSFPTIQRISWADGLVGVFIFALLYLLVRLTAEMNVPFSIQDEPHISLAWQSLPYYAARSLLRMFIAFFFSLLFTFIYGRTAARYKFAQKIMLPILDILQSIPVLGFLSATVTAFMALFPHSLLGLECASIFAIFTGQAWNMTFSFYQSVSTIPRELQEASNMVRLDAYARFTRLELPYSMIGLVWNSMLSFGGGWFFLAASESLSVDNHTVELPGIGSYIYTAINEGNVRAVVLGVITMMLLIVLVDQLFWRPIVAWSQKFKMDFSGSDDAPKSWFLQILRRSRLAEWVSTQVFGAAFRAIDQLMLRLAKREPTPVLRRPWTRAVRRTVLWCVFCALCVVVAVYGAMGVVEIVHLGLQDILHIVWLGALTMLRVMTSTFIAILWTVPVGILIGLNPKASRIAQPLIQMAASFPTNTLYPLVTMIFVAVGISFQIGAVPLMMLGTQWYILFSVIAGAMAIPNDLKEATRVLGLRGWERWKHLLLPSVFPYLVTGCMTASGGAWNASILAEFVVWKSKVHAASGLGAFLDETAAAHHWANFIVALIVMSAFVVLINHFVWRPMFRLAEKRYHFD</sequence>